<keyword evidence="3" id="KW-1185">Reference proteome</keyword>
<dbReference type="Proteomes" id="UP000199650">
    <property type="component" value="Unassembled WGS sequence"/>
</dbReference>
<reference evidence="2 3" key="1">
    <citation type="submission" date="2016-10" db="EMBL/GenBank/DDBJ databases">
        <authorList>
            <person name="de Groot N.N."/>
        </authorList>
    </citation>
    <scope>NUCLEOTIDE SEQUENCE [LARGE SCALE GENOMIC DNA]</scope>
    <source>
        <strain evidence="2 3">DSM 29439</strain>
    </source>
</reference>
<dbReference type="AlphaFoldDB" id="A0A1I0Q0C9"/>
<proteinExistence type="predicted"/>
<evidence type="ECO:0000313" key="2">
    <source>
        <dbReference type="EMBL" id="SEW20321.1"/>
    </source>
</evidence>
<dbReference type="EMBL" id="FOJB01000001">
    <property type="protein sequence ID" value="SEW20321.1"/>
    <property type="molecule type" value="Genomic_DNA"/>
</dbReference>
<evidence type="ECO:0000313" key="3">
    <source>
        <dbReference type="Proteomes" id="UP000199650"/>
    </source>
</evidence>
<feature type="chain" id="PRO_5011548962" evidence="1">
    <location>
        <begin position="26"/>
        <end position="296"/>
    </location>
</feature>
<dbReference type="RefSeq" id="WP_091430433.1">
    <property type="nucleotide sequence ID" value="NZ_FOJB01000001.1"/>
</dbReference>
<sequence length="296" mass="32867">MSTFKRVMARWAWAAALGLAGSAFAGVVTAQDRIAEPFLRTYAAARSAPTIAEEGGWRTIRVEYWSKAIFSFTFNVEKEVCQFLIWLSDAEDDFPNKIIDFDCDGTADRIKTFADKEFQSRPLTDFETRVYAYFLPRAAASFEAASLIKSYNPQPKLALVPDPKIMQENRGLLQEIADAATSSSLMGNPEHSKTLKPNDRLFKIFVNSGAKEGGATLSFFAEKTSGRSLRSCTVDYEDPTNDVIFLDKTCDSIFEYASENGKGRKLAVAGMEGVIKGVLLDIARFARVANEYFSLN</sequence>
<protein>
    <submittedName>
        <fullName evidence="2">Uncharacterized protein</fullName>
    </submittedName>
</protein>
<accession>A0A1I0Q0C9</accession>
<evidence type="ECO:0000256" key="1">
    <source>
        <dbReference type="SAM" id="SignalP"/>
    </source>
</evidence>
<dbReference type="STRING" id="1173584.SAMN05444851_2097"/>
<gene>
    <name evidence="2" type="ORF">SAMN05444851_2097</name>
</gene>
<organism evidence="2 3">
    <name type="scientific">Aliiroseovarius sediminilitoris</name>
    <dbReference type="NCBI Taxonomy" id="1173584"/>
    <lineage>
        <taxon>Bacteria</taxon>
        <taxon>Pseudomonadati</taxon>
        <taxon>Pseudomonadota</taxon>
        <taxon>Alphaproteobacteria</taxon>
        <taxon>Rhodobacterales</taxon>
        <taxon>Paracoccaceae</taxon>
        <taxon>Aliiroseovarius</taxon>
    </lineage>
</organism>
<keyword evidence="1" id="KW-0732">Signal</keyword>
<name>A0A1I0Q0C9_9RHOB</name>
<feature type="signal peptide" evidence="1">
    <location>
        <begin position="1"/>
        <end position="25"/>
    </location>
</feature>